<name>A0A9P0NUK0_ACAOB</name>
<feature type="active site" description="Proton acceptor" evidence="10">
    <location>
        <position position="197"/>
    </location>
</feature>
<dbReference type="InterPro" id="IPR050082">
    <property type="entry name" value="RNA_methyltr_RlmE"/>
</dbReference>
<evidence type="ECO:0000313" key="12">
    <source>
        <dbReference type="EMBL" id="CAH1954579.1"/>
    </source>
</evidence>
<evidence type="ECO:0000256" key="9">
    <source>
        <dbReference type="ARBA" id="ARBA00041184"/>
    </source>
</evidence>
<keyword evidence="7" id="KW-0809">Transit peptide</keyword>
<gene>
    <name evidence="12" type="ORF">ACAOBT_LOCUS619</name>
</gene>
<feature type="domain" description="Ribosomal RNA methyltransferase FtsJ" evidence="11">
    <location>
        <begin position="56"/>
        <end position="240"/>
    </location>
</feature>
<evidence type="ECO:0000256" key="4">
    <source>
        <dbReference type="ARBA" id="ARBA00022603"/>
    </source>
</evidence>
<evidence type="ECO:0000259" key="11">
    <source>
        <dbReference type="Pfam" id="PF01728"/>
    </source>
</evidence>
<evidence type="ECO:0000256" key="6">
    <source>
        <dbReference type="ARBA" id="ARBA00022691"/>
    </source>
</evidence>
<evidence type="ECO:0000256" key="2">
    <source>
        <dbReference type="ARBA" id="ARBA00009258"/>
    </source>
</evidence>
<evidence type="ECO:0000256" key="10">
    <source>
        <dbReference type="PIRSR" id="PIRSR005461-1"/>
    </source>
</evidence>
<comment type="similarity">
    <text evidence="2">Belongs to the class I-like SAM-binding methyltransferase superfamily. RNA methyltransferase RlmE family.</text>
</comment>
<keyword evidence="8" id="KW-0496">Mitochondrion</keyword>
<dbReference type="PANTHER" id="PTHR10920:SF18">
    <property type="entry name" value="RRNA METHYLTRANSFERASE 2, MITOCHONDRIAL"/>
    <property type="match status" value="1"/>
</dbReference>
<keyword evidence="3" id="KW-0698">rRNA processing</keyword>
<evidence type="ECO:0000256" key="1">
    <source>
        <dbReference type="ARBA" id="ARBA00004173"/>
    </source>
</evidence>
<evidence type="ECO:0000256" key="7">
    <source>
        <dbReference type="ARBA" id="ARBA00022946"/>
    </source>
</evidence>
<dbReference type="Pfam" id="PF01728">
    <property type="entry name" value="FtsJ"/>
    <property type="match status" value="1"/>
</dbReference>
<organism evidence="12 13">
    <name type="scientific">Acanthoscelides obtectus</name>
    <name type="common">Bean weevil</name>
    <name type="synonym">Bruchus obtectus</name>
    <dbReference type="NCBI Taxonomy" id="200917"/>
    <lineage>
        <taxon>Eukaryota</taxon>
        <taxon>Metazoa</taxon>
        <taxon>Ecdysozoa</taxon>
        <taxon>Arthropoda</taxon>
        <taxon>Hexapoda</taxon>
        <taxon>Insecta</taxon>
        <taxon>Pterygota</taxon>
        <taxon>Neoptera</taxon>
        <taxon>Endopterygota</taxon>
        <taxon>Coleoptera</taxon>
        <taxon>Polyphaga</taxon>
        <taxon>Cucujiformia</taxon>
        <taxon>Chrysomeloidea</taxon>
        <taxon>Chrysomelidae</taxon>
        <taxon>Bruchinae</taxon>
        <taxon>Bruchini</taxon>
        <taxon>Acanthoscelides</taxon>
    </lineage>
</organism>
<dbReference type="GO" id="GO:1902775">
    <property type="term" value="P:mitochondrial large ribosomal subunit assembly"/>
    <property type="evidence" value="ECO:0007669"/>
    <property type="project" value="UniProtKB-ARBA"/>
</dbReference>
<dbReference type="PANTHER" id="PTHR10920">
    <property type="entry name" value="RIBOSOMAL RNA METHYLTRANSFERASE"/>
    <property type="match status" value="1"/>
</dbReference>
<protein>
    <recommendedName>
        <fullName evidence="9">rRNA methyltransferase 2, mitochondrial</fullName>
    </recommendedName>
</protein>
<dbReference type="InterPro" id="IPR029063">
    <property type="entry name" value="SAM-dependent_MTases_sf"/>
</dbReference>
<comment type="caution">
    <text evidence="12">The sequence shown here is derived from an EMBL/GenBank/DDBJ whole genome shotgun (WGS) entry which is preliminary data.</text>
</comment>
<dbReference type="SUPFAM" id="SSF53335">
    <property type="entry name" value="S-adenosyl-L-methionine-dependent methyltransferases"/>
    <property type="match status" value="1"/>
</dbReference>
<accession>A0A9P0NUK0</accession>
<keyword evidence="4" id="KW-0489">Methyltransferase</keyword>
<keyword evidence="6 10" id="KW-0949">S-adenosyl-L-methionine</keyword>
<dbReference type="PIRSF" id="PIRSF005461">
    <property type="entry name" value="23S_rRNA_mtase"/>
    <property type="match status" value="1"/>
</dbReference>
<dbReference type="Proteomes" id="UP001152888">
    <property type="component" value="Unassembled WGS sequence"/>
</dbReference>
<dbReference type="GO" id="GO:0005759">
    <property type="term" value="C:mitochondrial matrix"/>
    <property type="evidence" value="ECO:0007669"/>
    <property type="project" value="UniProtKB-ARBA"/>
</dbReference>
<keyword evidence="5" id="KW-0808">Transferase</keyword>
<dbReference type="EMBL" id="CAKOFQ010006655">
    <property type="protein sequence ID" value="CAH1954579.1"/>
    <property type="molecule type" value="Genomic_DNA"/>
</dbReference>
<dbReference type="GO" id="GO:0008650">
    <property type="term" value="F:rRNA (uridine-2'-O-)-methyltransferase activity"/>
    <property type="evidence" value="ECO:0007669"/>
    <property type="project" value="TreeGrafter"/>
</dbReference>
<dbReference type="InterPro" id="IPR015507">
    <property type="entry name" value="rRNA-MeTfrase_E"/>
</dbReference>
<dbReference type="AlphaFoldDB" id="A0A9P0NUK0"/>
<evidence type="ECO:0000256" key="8">
    <source>
        <dbReference type="ARBA" id="ARBA00023128"/>
    </source>
</evidence>
<reference evidence="12" key="1">
    <citation type="submission" date="2022-03" db="EMBL/GenBank/DDBJ databases">
        <authorList>
            <person name="Sayadi A."/>
        </authorList>
    </citation>
    <scope>NUCLEOTIDE SEQUENCE</scope>
</reference>
<sequence length="246" mass="27552">MIQSYISRFLSTSISSLKKITPEKLKTKPKSASSQQWLSRQLSDPYVEKAKTMQLRCRSAFKLIEIDDRYKILSPGDIVVDCGAAPGSWTQVAVKRVNADGKMEGDPKGKVVAIDKQHVYPIEGAKIFGNMDFTAPSSQQALLEHLQGEQVHAVISDMAPKASGVRDLDNENMVKLCYSALRFAVQITRTEGVLLMKMWQCGETKQLESDMSRFYDNVRLVKPKSSRADSTEIFLLGRGFKGLERK</sequence>
<evidence type="ECO:0000256" key="3">
    <source>
        <dbReference type="ARBA" id="ARBA00022552"/>
    </source>
</evidence>
<proteinExistence type="inferred from homology"/>
<dbReference type="Gene3D" id="3.40.50.150">
    <property type="entry name" value="Vaccinia Virus protein VP39"/>
    <property type="match status" value="1"/>
</dbReference>
<evidence type="ECO:0000256" key="5">
    <source>
        <dbReference type="ARBA" id="ARBA00022679"/>
    </source>
</evidence>
<keyword evidence="13" id="KW-1185">Reference proteome</keyword>
<dbReference type="InterPro" id="IPR002877">
    <property type="entry name" value="RNA_MeTrfase_FtsJ_dom"/>
</dbReference>
<dbReference type="FunFam" id="3.40.50.150:FF:000129">
    <property type="entry name" value="Mitochondrial rRNA methyltransferase 2"/>
    <property type="match status" value="1"/>
</dbReference>
<dbReference type="OrthoDB" id="20105at2759"/>
<evidence type="ECO:0000313" key="13">
    <source>
        <dbReference type="Proteomes" id="UP001152888"/>
    </source>
</evidence>
<comment type="subcellular location">
    <subcellularLocation>
        <location evidence="1">Mitochondrion</location>
    </subcellularLocation>
</comment>
<dbReference type="HAMAP" id="MF_01547">
    <property type="entry name" value="RNA_methyltr_E"/>
    <property type="match status" value="1"/>
</dbReference>